<evidence type="ECO:0000313" key="2">
    <source>
        <dbReference type="Proteomes" id="UP000808349"/>
    </source>
</evidence>
<sequence length="79" mass="9316">MKTKEAFHKLIDKIEDEGLLNDYYNLISKLNNSQEGALWNSLTLEQKEELMLSYEESKDPINLISHEEVVGRFSKWLEK</sequence>
<dbReference type="Proteomes" id="UP000808349">
    <property type="component" value="Unassembled WGS sequence"/>
</dbReference>
<accession>A0A9D7SBE0</accession>
<dbReference type="EMBL" id="JADKFW010000021">
    <property type="protein sequence ID" value="MBK9719535.1"/>
    <property type="molecule type" value="Genomic_DNA"/>
</dbReference>
<evidence type="ECO:0000313" key="1">
    <source>
        <dbReference type="EMBL" id="MBK9719535.1"/>
    </source>
</evidence>
<name>A0A9D7SBE0_9BACT</name>
<comment type="caution">
    <text evidence="1">The sequence shown here is derived from an EMBL/GenBank/DDBJ whole genome shotgun (WGS) entry which is preliminary data.</text>
</comment>
<proteinExistence type="predicted"/>
<gene>
    <name evidence="1" type="ORF">IPO85_18860</name>
</gene>
<reference evidence="1 2" key="1">
    <citation type="submission" date="2020-10" db="EMBL/GenBank/DDBJ databases">
        <title>Connecting structure to function with the recovery of over 1000 high-quality activated sludge metagenome-assembled genomes encoding full-length rRNA genes using long-read sequencing.</title>
        <authorList>
            <person name="Singleton C.M."/>
            <person name="Petriglieri F."/>
            <person name="Kristensen J.M."/>
            <person name="Kirkegaard R.H."/>
            <person name="Michaelsen T.Y."/>
            <person name="Andersen M.H."/>
            <person name="Karst S.M."/>
            <person name="Dueholm M.S."/>
            <person name="Nielsen P.H."/>
            <person name="Albertsen M."/>
        </authorList>
    </citation>
    <scope>NUCLEOTIDE SEQUENCE [LARGE SCALE GENOMIC DNA]</scope>
    <source>
        <strain evidence="1">Ribe_18-Q3-R11-54_BAT3C.373</strain>
    </source>
</reference>
<organism evidence="1 2">
    <name type="scientific">Candidatus Defluviibacterium haderslevense</name>
    <dbReference type="NCBI Taxonomy" id="2981993"/>
    <lineage>
        <taxon>Bacteria</taxon>
        <taxon>Pseudomonadati</taxon>
        <taxon>Bacteroidota</taxon>
        <taxon>Saprospiria</taxon>
        <taxon>Saprospirales</taxon>
        <taxon>Saprospiraceae</taxon>
        <taxon>Candidatus Defluviibacterium</taxon>
    </lineage>
</organism>
<protein>
    <submittedName>
        <fullName evidence="1">Uncharacterized protein</fullName>
    </submittedName>
</protein>
<dbReference type="AlphaFoldDB" id="A0A9D7SBE0"/>